<proteinExistence type="predicted"/>
<dbReference type="AlphaFoldDB" id="A0A0F9MXJ2"/>
<sequence>MPDVSQAAGDTITGTGHDGTTTPVGTTGPSDNEPTTFAPPGTEPTEEIDDGPQEYGISFPRAMLPLGATRGTWELEALLDLDGDENEAMVRVWLMPLPTRKVD</sequence>
<evidence type="ECO:0000256" key="1">
    <source>
        <dbReference type="SAM" id="MobiDB-lite"/>
    </source>
</evidence>
<dbReference type="EMBL" id="LAZR01009212">
    <property type="protein sequence ID" value="KKM73992.1"/>
    <property type="molecule type" value="Genomic_DNA"/>
</dbReference>
<name>A0A0F9MXJ2_9ZZZZ</name>
<feature type="region of interest" description="Disordered" evidence="1">
    <location>
        <begin position="1"/>
        <end position="56"/>
    </location>
</feature>
<protein>
    <submittedName>
        <fullName evidence="2">Uncharacterized protein</fullName>
    </submittedName>
</protein>
<accession>A0A0F9MXJ2</accession>
<reference evidence="2" key="1">
    <citation type="journal article" date="2015" name="Nature">
        <title>Complex archaea that bridge the gap between prokaryotes and eukaryotes.</title>
        <authorList>
            <person name="Spang A."/>
            <person name="Saw J.H."/>
            <person name="Jorgensen S.L."/>
            <person name="Zaremba-Niedzwiedzka K."/>
            <person name="Martijn J."/>
            <person name="Lind A.E."/>
            <person name="van Eijk R."/>
            <person name="Schleper C."/>
            <person name="Guy L."/>
            <person name="Ettema T.J."/>
        </authorList>
    </citation>
    <scope>NUCLEOTIDE SEQUENCE</scope>
</reference>
<feature type="compositionally biased region" description="Low complexity" evidence="1">
    <location>
        <begin position="9"/>
        <end position="28"/>
    </location>
</feature>
<evidence type="ECO:0000313" key="2">
    <source>
        <dbReference type="EMBL" id="KKM73992.1"/>
    </source>
</evidence>
<gene>
    <name evidence="2" type="ORF">LCGC14_1404810</name>
</gene>
<comment type="caution">
    <text evidence="2">The sequence shown here is derived from an EMBL/GenBank/DDBJ whole genome shotgun (WGS) entry which is preliminary data.</text>
</comment>
<organism evidence="2">
    <name type="scientific">marine sediment metagenome</name>
    <dbReference type="NCBI Taxonomy" id="412755"/>
    <lineage>
        <taxon>unclassified sequences</taxon>
        <taxon>metagenomes</taxon>
        <taxon>ecological metagenomes</taxon>
    </lineage>
</organism>